<protein>
    <submittedName>
        <fullName evidence="1">Queuosine biosynthesis protein QueC</fullName>
    </submittedName>
</protein>
<dbReference type="Gene3D" id="3.40.50.620">
    <property type="entry name" value="HUPs"/>
    <property type="match status" value="1"/>
</dbReference>
<comment type="caution">
    <text evidence="1">The sequence shown here is derived from an EMBL/GenBank/DDBJ whole genome shotgun (WGS) entry which is preliminary data.</text>
</comment>
<dbReference type="EMBL" id="VFPS01000008">
    <property type="protein sequence ID" value="TQM90240.1"/>
    <property type="molecule type" value="Genomic_DNA"/>
</dbReference>
<dbReference type="Proteomes" id="UP000319804">
    <property type="component" value="Unassembled WGS sequence"/>
</dbReference>
<sequence>MSNLAIPGSAAQPLDLSSLPDVAALTAQQAHLIERDAETWLLEHPAVEDAAVVVTGFTRDERVTKCARCGIASVFPGLDFDDQLVCSLCRDYEENRDQILRYFGRPDAFGELIRKRAAEADGEFDCLLLYSGGKDSTYVLFQLLELGLKVMTYTFDNGFISKTALRNVEEITQELGVPHVTLTRADQPKIFLESLHEHKSVCNGCFRSLLEIGHQVAAEHGIPSIVTGLSRGQIIDERLSWFYRNGIYDPERIDADLDSGRQVYHLLHRGGENYIGDRVKVVDFFRYSEVTKEDIRRFLAEHPSWSQPADTGFCSSNCLINDVGVFVHKLERGYHNYEAPTRWEVRLGHLTKSVADEELVDPTVNRRVTTLLDRIGYEQPVTREILAARMIAYVVTNGTSIDEVRAWAEQNALGSVPRILPSRWVPLSAVPRIGGALEFRSLPRMSDSRFDAVPMEPEATPTPVGFLEPTRALALAGADRPRARAVALDIPWGIAAGRIAVAVAAAASEVPAARLQWTASEPPEFERVPAGRAWVKRLDLARSSSEEWPQQVRTLTARLLARHDPHAGCLQAFMLDGPKGTRVLVLTADESGLGPDGLAPVVGAIGRILGIWETPQSTGAAQAREEAVRWLRARDGGARIRVSGGGAPEGDASEHGVVDVAAEDWTTELVVYDGAGVPGAAAPYRELDARFRRFADPVRPDGAPADSIVVEPAADGWRLVPESGEAVEMPVTAAVGGR</sequence>
<dbReference type="PANTHER" id="PTHR43169:SF2">
    <property type="entry name" value="NAD_GMP SYNTHASE DOMAIN-CONTAINING PROTEIN"/>
    <property type="match status" value="1"/>
</dbReference>
<dbReference type="RefSeq" id="WP_141380407.1">
    <property type="nucleotide sequence ID" value="NZ_BJNA01000022.1"/>
</dbReference>
<dbReference type="InterPro" id="IPR018317">
    <property type="entry name" value="QueC"/>
</dbReference>
<accession>A0A4Y3UP80</accession>
<evidence type="ECO:0000313" key="1">
    <source>
        <dbReference type="EMBL" id="TQM90240.1"/>
    </source>
</evidence>
<dbReference type="SUPFAM" id="SSF52402">
    <property type="entry name" value="Adenine nucleotide alpha hydrolases-like"/>
    <property type="match status" value="1"/>
</dbReference>
<proteinExistence type="predicted"/>
<dbReference type="InterPro" id="IPR052188">
    <property type="entry name" value="Ni-pincer_cofactor_biosynth"/>
</dbReference>
<dbReference type="InterPro" id="IPR014729">
    <property type="entry name" value="Rossmann-like_a/b/a_fold"/>
</dbReference>
<organism evidence="1 2">
    <name type="scientific">Microbacterium lacticum</name>
    <dbReference type="NCBI Taxonomy" id="33885"/>
    <lineage>
        <taxon>Bacteria</taxon>
        <taxon>Bacillati</taxon>
        <taxon>Actinomycetota</taxon>
        <taxon>Actinomycetes</taxon>
        <taxon>Micrococcales</taxon>
        <taxon>Microbacteriaceae</taxon>
        <taxon>Microbacterium</taxon>
    </lineage>
</organism>
<gene>
    <name evidence="1" type="ORF">FHX68_3044</name>
</gene>
<keyword evidence="2" id="KW-1185">Reference proteome</keyword>
<name>A0A4Y3UP80_9MICO</name>
<dbReference type="Pfam" id="PF06508">
    <property type="entry name" value="QueC"/>
    <property type="match status" value="1"/>
</dbReference>
<reference evidence="1 2" key="1">
    <citation type="submission" date="2019-06" db="EMBL/GenBank/DDBJ databases">
        <title>Sequencing the genomes of 1000 actinobacteria strains.</title>
        <authorList>
            <person name="Klenk H.-P."/>
        </authorList>
    </citation>
    <scope>NUCLEOTIDE SEQUENCE [LARGE SCALE GENOMIC DNA]</scope>
    <source>
        <strain evidence="1 2">DSM 20427</strain>
    </source>
</reference>
<dbReference type="OrthoDB" id="3653321at2"/>
<evidence type="ECO:0000313" key="2">
    <source>
        <dbReference type="Proteomes" id="UP000319804"/>
    </source>
</evidence>
<dbReference type="PANTHER" id="PTHR43169">
    <property type="entry name" value="EXSB FAMILY PROTEIN"/>
    <property type="match status" value="1"/>
</dbReference>
<dbReference type="AlphaFoldDB" id="A0A4Y3UP80"/>